<evidence type="ECO:0000313" key="2">
    <source>
        <dbReference type="Proteomes" id="UP000661507"/>
    </source>
</evidence>
<dbReference type="EMBL" id="BMKW01000007">
    <property type="protein sequence ID" value="GGJ20282.1"/>
    <property type="molecule type" value="Genomic_DNA"/>
</dbReference>
<reference evidence="1" key="2">
    <citation type="submission" date="2020-09" db="EMBL/GenBank/DDBJ databases">
        <authorList>
            <person name="Sun Q."/>
            <person name="Zhou Y."/>
        </authorList>
    </citation>
    <scope>NUCLEOTIDE SEQUENCE</scope>
    <source>
        <strain evidence="1">CGMCC 1.3617</strain>
    </source>
</reference>
<gene>
    <name evidence="1" type="ORF">GCM10011320_29450</name>
</gene>
<sequence>MGWFEYAYPLDRDVMAWVAASGGGISGEMVRDMTLDYVNVNPRPDAISVLQRLAEWFEDYSTIHSHSGVRMRSPREFIADQSATQTACPV</sequence>
<accession>A0A917NS40</accession>
<comment type="caution">
    <text evidence="1">The sequence shown here is derived from an EMBL/GenBank/DDBJ whole genome shotgun (WGS) entry which is preliminary data.</text>
</comment>
<reference evidence="1" key="1">
    <citation type="journal article" date="2014" name="Int. J. Syst. Evol. Microbiol.">
        <title>Complete genome sequence of Corynebacterium casei LMG S-19264T (=DSM 44701T), isolated from a smear-ripened cheese.</title>
        <authorList>
            <consortium name="US DOE Joint Genome Institute (JGI-PGF)"/>
            <person name="Walter F."/>
            <person name="Albersmeier A."/>
            <person name="Kalinowski J."/>
            <person name="Ruckert C."/>
        </authorList>
    </citation>
    <scope>NUCLEOTIDE SEQUENCE</scope>
    <source>
        <strain evidence="1">CGMCC 1.3617</strain>
    </source>
</reference>
<dbReference type="AlphaFoldDB" id="A0A917NS40"/>
<proteinExistence type="predicted"/>
<dbReference type="Proteomes" id="UP000661507">
    <property type="component" value="Unassembled WGS sequence"/>
</dbReference>
<evidence type="ECO:0008006" key="3">
    <source>
        <dbReference type="Google" id="ProtNLM"/>
    </source>
</evidence>
<protein>
    <recommendedName>
        <fullName evidence="3">Integrase catalytic domain-containing protein</fullName>
    </recommendedName>
</protein>
<evidence type="ECO:0000313" key="1">
    <source>
        <dbReference type="EMBL" id="GGJ20282.1"/>
    </source>
</evidence>
<keyword evidence="2" id="KW-1185">Reference proteome</keyword>
<organism evidence="1 2">
    <name type="scientific">Neoroseomonas lacus</name>
    <dbReference type="NCBI Taxonomy" id="287609"/>
    <lineage>
        <taxon>Bacteria</taxon>
        <taxon>Pseudomonadati</taxon>
        <taxon>Pseudomonadota</taxon>
        <taxon>Alphaproteobacteria</taxon>
        <taxon>Acetobacterales</taxon>
        <taxon>Acetobacteraceae</taxon>
        <taxon>Neoroseomonas</taxon>
    </lineage>
</organism>
<name>A0A917NS40_9PROT</name>